<feature type="region of interest" description="Disordered" evidence="7">
    <location>
        <begin position="1"/>
        <end position="25"/>
    </location>
</feature>
<dbReference type="PANTHER" id="PTHR12560">
    <property type="entry name" value="LONGEVITY ASSURANCE FACTOR 1 LAG1"/>
    <property type="match status" value="1"/>
</dbReference>
<dbReference type="VEuPathDB" id="FungiDB:DNF11_1200"/>
<feature type="transmembrane region" description="Helical" evidence="8">
    <location>
        <begin position="38"/>
        <end position="57"/>
    </location>
</feature>
<sequence>MSKGGRRSQHKSKSQKGVAGQRPALAPTKAASVSRWEMSAVVMVSTVLLSIVWLHWLTDVSQRPLRMQWLQSAFQASKPLRLPTWLFSPEVWDSWCETIHRVTSACFFLSGAVRANSAANGWQYLRSLWTGASSSTKYERDPFDLLFAIVWGMILFVIRFVCMQCFLLPLGHMLVSRPSGNPAQSETKLHRRISRFAEQGWVLILYATSLLLVVLAIQRQPFWVWKPEHLWLGYPVTTMDALSKAVYLWEASNYIHQVFVIHLEERRSDYWQMLTHHFVTLLLIGGSYVSCFHYVGFAILLLMDPADICLSLAKLSKYMGCTTLCDVLFAIFMLVWIITRHIGYAFVWWSCYKDAPRLTSFGTTYNLASGHMLTPTSYVFFLVLLGMLQMILLVWLGMILRIALRVVTAQGAVDTRSDDDSD</sequence>
<dbReference type="SMART" id="SM00724">
    <property type="entry name" value="TLC"/>
    <property type="match status" value="1"/>
</dbReference>
<dbReference type="Pfam" id="PF03798">
    <property type="entry name" value="TRAM_LAG1_CLN8"/>
    <property type="match status" value="1"/>
</dbReference>
<dbReference type="InterPro" id="IPR016439">
    <property type="entry name" value="Lag1/Lac1-like"/>
</dbReference>
<dbReference type="AlphaFoldDB" id="A0A3G2S2F1"/>
<keyword evidence="3 6" id="KW-0812">Transmembrane</keyword>
<feature type="domain" description="TLC" evidence="9">
    <location>
        <begin position="194"/>
        <end position="408"/>
    </location>
</feature>
<dbReference type="InterPro" id="IPR006634">
    <property type="entry name" value="TLC-dom"/>
</dbReference>
<dbReference type="PROSITE" id="PS50922">
    <property type="entry name" value="TLC"/>
    <property type="match status" value="1"/>
</dbReference>
<feature type="transmembrane region" description="Helical" evidence="8">
    <location>
        <begin position="196"/>
        <end position="217"/>
    </location>
</feature>
<comment type="subcellular location">
    <subcellularLocation>
        <location evidence="1">Membrane</location>
        <topology evidence="1">Multi-pass membrane protein</topology>
    </subcellularLocation>
</comment>
<evidence type="ECO:0000256" key="4">
    <source>
        <dbReference type="ARBA" id="ARBA00022989"/>
    </source>
</evidence>
<feature type="compositionally biased region" description="Basic residues" evidence="7">
    <location>
        <begin position="1"/>
        <end position="14"/>
    </location>
</feature>
<feature type="transmembrane region" description="Helical" evidence="8">
    <location>
        <begin position="278"/>
        <end position="303"/>
    </location>
</feature>
<dbReference type="OrthoDB" id="537032at2759"/>
<comment type="similarity">
    <text evidence="2">Belongs to the sphingosine N-acyltransferase family.</text>
</comment>
<accession>A0A3G2S2F1</accession>
<dbReference type="GO" id="GO:0046513">
    <property type="term" value="P:ceramide biosynthetic process"/>
    <property type="evidence" value="ECO:0007669"/>
    <property type="project" value="InterPro"/>
</dbReference>
<evidence type="ECO:0000256" key="2">
    <source>
        <dbReference type="ARBA" id="ARBA00009808"/>
    </source>
</evidence>
<dbReference type="Proteomes" id="UP000269793">
    <property type="component" value="Chromosome II"/>
</dbReference>
<organism evidence="10 11">
    <name type="scientific">Malassezia restricta (strain ATCC 96810 / NBRC 103918 / CBS 7877)</name>
    <name type="common">Seborrheic dermatitis infection agent</name>
    <dbReference type="NCBI Taxonomy" id="425264"/>
    <lineage>
        <taxon>Eukaryota</taxon>
        <taxon>Fungi</taxon>
        <taxon>Dikarya</taxon>
        <taxon>Basidiomycota</taxon>
        <taxon>Ustilaginomycotina</taxon>
        <taxon>Malasseziomycetes</taxon>
        <taxon>Malasseziales</taxon>
        <taxon>Malasseziaceae</taxon>
        <taxon>Malassezia</taxon>
    </lineage>
</organism>
<feature type="transmembrane region" description="Helical" evidence="8">
    <location>
        <begin position="315"/>
        <end position="338"/>
    </location>
</feature>
<dbReference type="EMBL" id="CP033149">
    <property type="protein sequence ID" value="AYO42150.1"/>
    <property type="molecule type" value="Genomic_DNA"/>
</dbReference>
<feature type="transmembrane region" description="Helical" evidence="8">
    <location>
        <begin position="378"/>
        <end position="400"/>
    </location>
</feature>
<keyword evidence="10" id="KW-0012">Acyltransferase</keyword>
<proteinExistence type="inferred from homology"/>
<evidence type="ECO:0000256" key="8">
    <source>
        <dbReference type="SAM" id="Phobius"/>
    </source>
</evidence>
<dbReference type="GO" id="GO:0050291">
    <property type="term" value="F:sphingosine N-acyltransferase activity"/>
    <property type="evidence" value="ECO:0007669"/>
    <property type="project" value="UniProtKB-EC"/>
</dbReference>
<dbReference type="STRING" id="425264.A0A3G2S2F1"/>
<evidence type="ECO:0000256" key="5">
    <source>
        <dbReference type="ARBA" id="ARBA00023136"/>
    </source>
</evidence>
<gene>
    <name evidence="10" type="primary">lag1</name>
    <name evidence="10" type="ORF">DNF11_1200</name>
</gene>
<dbReference type="GO" id="GO:0016020">
    <property type="term" value="C:membrane"/>
    <property type="evidence" value="ECO:0007669"/>
    <property type="project" value="UniProtKB-SubCell"/>
</dbReference>
<keyword evidence="5 6" id="KW-0472">Membrane</keyword>
<feature type="transmembrane region" description="Helical" evidence="8">
    <location>
        <begin position="145"/>
        <end position="175"/>
    </location>
</feature>
<evidence type="ECO:0000259" key="9">
    <source>
        <dbReference type="PROSITE" id="PS50922"/>
    </source>
</evidence>
<evidence type="ECO:0000256" key="7">
    <source>
        <dbReference type="SAM" id="MobiDB-lite"/>
    </source>
</evidence>
<dbReference type="PANTHER" id="PTHR12560:SF0">
    <property type="entry name" value="LD18904P"/>
    <property type="match status" value="1"/>
</dbReference>
<evidence type="ECO:0000313" key="11">
    <source>
        <dbReference type="Proteomes" id="UP000269793"/>
    </source>
</evidence>
<evidence type="ECO:0000313" key="10">
    <source>
        <dbReference type="EMBL" id="AYO42150.1"/>
    </source>
</evidence>
<keyword evidence="10" id="KW-0808">Transferase</keyword>
<protein>
    <submittedName>
        <fullName evidence="10">Sphingosine N-acyltransferase lag1</fullName>
        <ecNumber evidence="10">2.3.1.24</ecNumber>
    </submittedName>
</protein>
<evidence type="ECO:0000256" key="3">
    <source>
        <dbReference type="ARBA" id="ARBA00022692"/>
    </source>
</evidence>
<keyword evidence="11" id="KW-1185">Reference proteome</keyword>
<name>A0A3G2S2F1_MALR7</name>
<evidence type="ECO:0000256" key="6">
    <source>
        <dbReference type="PROSITE-ProRule" id="PRU00205"/>
    </source>
</evidence>
<dbReference type="EC" id="2.3.1.24" evidence="10"/>
<keyword evidence="4 8" id="KW-1133">Transmembrane helix</keyword>
<evidence type="ECO:0000256" key="1">
    <source>
        <dbReference type="ARBA" id="ARBA00004141"/>
    </source>
</evidence>
<reference evidence="10 11" key="1">
    <citation type="submission" date="2018-10" db="EMBL/GenBank/DDBJ databases">
        <title>Complete genome sequence of Malassezia restricta CBS 7877.</title>
        <authorList>
            <person name="Morand S.C."/>
            <person name="Bertignac M."/>
            <person name="Iltis A."/>
            <person name="Kolder I."/>
            <person name="Pirovano W."/>
            <person name="Jourdain R."/>
            <person name="Clavaud C."/>
        </authorList>
    </citation>
    <scope>NUCLEOTIDE SEQUENCE [LARGE SCALE GENOMIC DNA]</scope>
    <source>
        <strain evidence="10 11">CBS 7877</strain>
    </source>
</reference>